<evidence type="ECO:0000313" key="2">
    <source>
        <dbReference type="EMBL" id="QJC22721.1"/>
    </source>
</evidence>
<accession>A0A6H2ENS2</accession>
<protein>
    <submittedName>
        <fullName evidence="2">Aminoglycoside phosphotransferase family protein</fullName>
    </submittedName>
</protein>
<keyword evidence="2" id="KW-0808">Transferase</keyword>
<sequence length="417" mass="45442">MSSERAVHRQRADAERTVMSLLTGPDVAQMLSVALAHRGVVRSWNVHAVHHRPGAGVSVGYSVVLDFVDGQCGPVTRRDTYVVASSAQVDEDRLAEVDGRTLTWRQMRVHVWEHPGDPQLPALDLACDPDKLATWLGRAVDVELVTYRPTRRAVVKIIDDDTEDVSFGKVTQAGHVEAVATRLRILERSGTPAPRIERIDPRGFIVTSAVPGIALNKVYASVAPEHIVRMRAVLDSLAGTLDSLPLVARGLPARPAWAERSEHYAEAAASVIPDHADRARSLAKEIRAVLAQADVGPVVPTHGDFYEANVFIDPATGEVSGILDVDSLGPGYRVHDWGCLLGHMSVLPGLAPKTYPHIDELLADWTQQVARWVDPQALGASAAGVVLSLVAGARRSRKKNWQAEALFRLEVAEKWLR</sequence>
<organism evidence="2 3">
    <name type="scientific">Arcanobacterium buesumense</name>
    <dbReference type="NCBI Taxonomy" id="2722751"/>
    <lineage>
        <taxon>Bacteria</taxon>
        <taxon>Bacillati</taxon>
        <taxon>Actinomycetota</taxon>
        <taxon>Actinomycetes</taxon>
        <taxon>Actinomycetales</taxon>
        <taxon>Actinomycetaceae</taxon>
        <taxon>Arcanobacterium</taxon>
    </lineage>
</organism>
<keyword evidence="3" id="KW-1185">Reference proteome</keyword>
<dbReference type="Pfam" id="PF01636">
    <property type="entry name" value="APH"/>
    <property type="match status" value="1"/>
</dbReference>
<proteinExistence type="predicted"/>
<gene>
    <name evidence="2" type="ORF">HC352_07255</name>
</gene>
<dbReference type="Gene3D" id="3.90.1200.10">
    <property type="match status" value="1"/>
</dbReference>
<dbReference type="InterPro" id="IPR002575">
    <property type="entry name" value="Aminoglycoside_PTrfase"/>
</dbReference>
<dbReference type="InterPro" id="IPR011009">
    <property type="entry name" value="Kinase-like_dom_sf"/>
</dbReference>
<dbReference type="Proteomes" id="UP000502298">
    <property type="component" value="Chromosome"/>
</dbReference>
<reference evidence="2 3" key="1">
    <citation type="submission" date="2020-03" db="EMBL/GenBank/DDBJ databases">
        <title>Complete genome of Arcanobacterium buesumensis sp. nov. strain 2701.</title>
        <authorList>
            <person name="Borowiak M."/>
            <person name="Alssahen M."/>
            <person name="Laemmler C."/>
            <person name="Malorny B."/>
            <person name="Hassan A."/>
            <person name="Prenger-Berninghoff E."/>
            <person name="Ploetz M."/>
            <person name="Abdulmawjood A."/>
        </authorList>
    </citation>
    <scope>NUCLEOTIDE SEQUENCE [LARGE SCALE GENOMIC DNA]</scope>
    <source>
        <strain evidence="2 3">2701</strain>
    </source>
</reference>
<dbReference type="KEGG" id="arca:HC352_07255"/>
<evidence type="ECO:0000313" key="3">
    <source>
        <dbReference type="Proteomes" id="UP000502298"/>
    </source>
</evidence>
<dbReference type="AlphaFoldDB" id="A0A6H2ENS2"/>
<name>A0A6H2ENS2_9ACTO</name>
<evidence type="ECO:0000259" key="1">
    <source>
        <dbReference type="Pfam" id="PF01636"/>
    </source>
</evidence>
<dbReference type="EMBL" id="CP050804">
    <property type="protein sequence ID" value="QJC22721.1"/>
    <property type="molecule type" value="Genomic_DNA"/>
</dbReference>
<dbReference type="SUPFAM" id="SSF56112">
    <property type="entry name" value="Protein kinase-like (PK-like)"/>
    <property type="match status" value="1"/>
</dbReference>
<feature type="domain" description="Aminoglycoside phosphotransferase" evidence="1">
    <location>
        <begin position="151"/>
        <end position="341"/>
    </location>
</feature>
<dbReference type="GO" id="GO:0016740">
    <property type="term" value="F:transferase activity"/>
    <property type="evidence" value="ECO:0007669"/>
    <property type="project" value="UniProtKB-KW"/>
</dbReference>